<proteinExistence type="predicted"/>
<name>A0A3G9ISG0_9BACL</name>
<dbReference type="KEGG" id="pbk:Back11_02600"/>
<dbReference type="RefSeq" id="WP_125653346.1">
    <property type="nucleotide sequence ID" value="NZ_AP019308.1"/>
</dbReference>
<dbReference type="AlphaFoldDB" id="A0A3G9ISG0"/>
<evidence type="ECO:0000313" key="1">
    <source>
        <dbReference type="EMBL" id="BBH18915.1"/>
    </source>
</evidence>
<keyword evidence="2" id="KW-1185">Reference proteome</keyword>
<gene>
    <name evidence="1" type="ORF">Back11_02600</name>
</gene>
<dbReference type="PROSITE" id="PS51257">
    <property type="entry name" value="PROKAR_LIPOPROTEIN"/>
    <property type="match status" value="1"/>
</dbReference>
<sequence>MKRRQPTRAGSLICILLVFIMGAGGCSRTSSAVNSVTIKDMQEPPGLTGLVDNQKVSFILGSYQWHNSIADAPDPSSLVRDQAAAAVVPPNKEMSLTFASKEQPEQILAMNWEEGQIPIAVNGNKIILPSKPGRYVISISGKWSDDRGSYAAAIEIREPEQTGLEASGDLQIPAIKLPEATNAAADMIGLIVYNDQIYTQTATKMDSAHAKEVRGEKLGTTKANIDEWSKQDEFSTQFASSIGVTDVYMVKGYDKDFRIMAYSEQDGIVYSELYECLNGITIHDGKDIFGQLKLSGQVTAAKVRSFSDWNNGVDRSTPLAKVELVESFVEELNNTIPLTSKSAGQTLGDYQNDEQFKELTLELKDGSRTSLILIKTGYIRYGYTDVYFKMDNEIFTSLWEQISN</sequence>
<dbReference type="EMBL" id="AP019308">
    <property type="protein sequence ID" value="BBH18915.1"/>
    <property type="molecule type" value="Genomic_DNA"/>
</dbReference>
<accession>A0A3G9ISG0</accession>
<dbReference type="Proteomes" id="UP000275368">
    <property type="component" value="Chromosome"/>
</dbReference>
<dbReference type="OrthoDB" id="1899479at2"/>
<evidence type="ECO:0000313" key="2">
    <source>
        <dbReference type="Proteomes" id="UP000275368"/>
    </source>
</evidence>
<reference evidence="1 2" key="1">
    <citation type="submission" date="2018-11" db="EMBL/GenBank/DDBJ databases">
        <title>Complete genome sequence of Paenibacillus baekrokdamisoli strain KCTC 33723.</title>
        <authorList>
            <person name="Kang S.W."/>
            <person name="Lee K.C."/>
            <person name="Kim K.K."/>
            <person name="Kim J.S."/>
            <person name="Kim D.S."/>
            <person name="Ko S.H."/>
            <person name="Yang S.H."/>
            <person name="Lee J.S."/>
        </authorList>
    </citation>
    <scope>NUCLEOTIDE SEQUENCE [LARGE SCALE GENOMIC DNA]</scope>
    <source>
        <strain evidence="1 2">KCTC 33723</strain>
    </source>
</reference>
<protein>
    <submittedName>
        <fullName evidence="1">Uncharacterized protein</fullName>
    </submittedName>
</protein>
<organism evidence="1 2">
    <name type="scientific">Paenibacillus baekrokdamisoli</name>
    <dbReference type="NCBI Taxonomy" id="1712516"/>
    <lineage>
        <taxon>Bacteria</taxon>
        <taxon>Bacillati</taxon>
        <taxon>Bacillota</taxon>
        <taxon>Bacilli</taxon>
        <taxon>Bacillales</taxon>
        <taxon>Paenibacillaceae</taxon>
        <taxon>Paenibacillus</taxon>
    </lineage>
</organism>